<protein>
    <submittedName>
        <fullName evidence="2">Uncharacterized protein</fullName>
    </submittedName>
</protein>
<comment type="caution">
    <text evidence="2">The sequence shown here is derived from an EMBL/GenBank/DDBJ whole genome shotgun (WGS) entry which is preliminary data.</text>
</comment>
<reference evidence="2 3" key="1">
    <citation type="submission" date="2021-01" db="EMBL/GenBank/DDBJ databases">
        <title>Chromosome-level genome assembly of a human fungal pathogen reveals clustering of transcriptionally co-regulated genes.</title>
        <authorList>
            <person name="Voorhies M."/>
            <person name="Cohen S."/>
            <person name="Shea T.P."/>
            <person name="Petrus S."/>
            <person name="Munoz J.F."/>
            <person name="Poplawski S."/>
            <person name="Goldman W.E."/>
            <person name="Michael T."/>
            <person name="Cuomo C.A."/>
            <person name="Sil A."/>
            <person name="Beyhan S."/>
        </authorList>
    </citation>
    <scope>NUCLEOTIDE SEQUENCE [LARGE SCALE GENOMIC DNA]</scope>
    <source>
        <strain evidence="2 3">G184AR</strain>
    </source>
</reference>
<evidence type="ECO:0000313" key="2">
    <source>
        <dbReference type="EMBL" id="KAG5300294.1"/>
    </source>
</evidence>
<keyword evidence="1" id="KW-1133">Transmembrane helix</keyword>
<accession>A0A8H7YXH6</accession>
<keyword evidence="1" id="KW-0812">Transmembrane</keyword>
<dbReference type="EMBL" id="JAEVHI010000002">
    <property type="protein sequence ID" value="KAG5300294.1"/>
    <property type="molecule type" value="Genomic_DNA"/>
</dbReference>
<evidence type="ECO:0000256" key="1">
    <source>
        <dbReference type="SAM" id="Phobius"/>
    </source>
</evidence>
<keyword evidence="1" id="KW-0472">Membrane</keyword>
<dbReference type="VEuPathDB" id="FungiDB:I7I52_10866"/>
<evidence type="ECO:0000313" key="3">
    <source>
        <dbReference type="Proteomes" id="UP000670092"/>
    </source>
</evidence>
<dbReference type="AlphaFoldDB" id="A0A8H7YXH6"/>
<dbReference type="Proteomes" id="UP000670092">
    <property type="component" value="Unassembled WGS sequence"/>
</dbReference>
<organism evidence="2 3">
    <name type="scientific">Ajellomyces capsulatus</name>
    <name type="common">Darling's disease fungus</name>
    <name type="synonym">Histoplasma capsulatum</name>
    <dbReference type="NCBI Taxonomy" id="5037"/>
    <lineage>
        <taxon>Eukaryota</taxon>
        <taxon>Fungi</taxon>
        <taxon>Dikarya</taxon>
        <taxon>Ascomycota</taxon>
        <taxon>Pezizomycotina</taxon>
        <taxon>Eurotiomycetes</taxon>
        <taxon>Eurotiomycetidae</taxon>
        <taxon>Onygenales</taxon>
        <taxon>Ajellomycetaceae</taxon>
        <taxon>Histoplasma</taxon>
    </lineage>
</organism>
<gene>
    <name evidence="2" type="ORF">I7I52_10866</name>
</gene>
<proteinExistence type="predicted"/>
<feature type="transmembrane region" description="Helical" evidence="1">
    <location>
        <begin position="26"/>
        <end position="51"/>
    </location>
</feature>
<name>A0A8H7YXH6_AJECA</name>
<sequence length="95" mass="11360">MDNYLLFSILFYQRSIFQLNNCKDCFPLFCFILFYFILFYFLFIYIFIYILENAGKVDGWPRTRKSPANLAGWNTVKSRSVSLSPLQLEARMKTK</sequence>